<dbReference type="AlphaFoldDB" id="A0A5N1IPL8"/>
<reference evidence="1 2" key="1">
    <citation type="submission" date="2019-09" db="EMBL/GenBank/DDBJ databases">
        <title>Genome sequence of Adhaeribacter sp. M2.</title>
        <authorList>
            <person name="Srinivasan S."/>
        </authorList>
    </citation>
    <scope>NUCLEOTIDE SEQUENCE [LARGE SCALE GENOMIC DNA]</scope>
    <source>
        <strain evidence="1 2">M2</strain>
    </source>
</reference>
<dbReference type="EMBL" id="VTWT01000007">
    <property type="protein sequence ID" value="KAA9331982.1"/>
    <property type="molecule type" value="Genomic_DNA"/>
</dbReference>
<dbReference type="RefSeq" id="WP_150904591.1">
    <property type="nucleotide sequence ID" value="NZ_VTWT01000007.1"/>
</dbReference>
<accession>A0A5N1IPL8</accession>
<organism evidence="1 2">
    <name type="scientific">Adhaeribacter soli</name>
    <dbReference type="NCBI Taxonomy" id="2607655"/>
    <lineage>
        <taxon>Bacteria</taxon>
        <taxon>Pseudomonadati</taxon>
        <taxon>Bacteroidota</taxon>
        <taxon>Cytophagia</taxon>
        <taxon>Cytophagales</taxon>
        <taxon>Hymenobacteraceae</taxon>
        <taxon>Adhaeribacter</taxon>
    </lineage>
</organism>
<gene>
    <name evidence="1" type="ORF">F0P94_14405</name>
</gene>
<evidence type="ECO:0000313" key="2">
    <source>
        <dbReference type="Proteomes" id="UP000326570"/>
    </source>
</evidence>
<comment type="caution">
    <text evidence="1">The sequence shown here is derived from an EMBL/GenBank/DDBJ whole genome shotgun (WGS) entry which is preliminary data.</text>
</comment>
<name>A0A5N1IPL8_9BACT</name>
<keyword evidence="2" id="KW-1185">Reference proteome</keyword>
<dbReference type="InterPro" id="IPR053804">
    <property type="entry name" value="DUF6960"/>
</dbReference>
<protein>
    <submittedName>
        <fullName evidence="1">Uncharacterized protein</fullName>
    </submittedName>
</protein>
<evidence type="ECO:0000313" key="1">
    <source>
        <dbReference type="EMBL" id="KAA9331982.1"/>
    </source>
</evidence>
<proteinExistence type="predicted"/>
<dbReference type="Pfam" id="PF22283">
    <property type="entry name" value="DUF6960"/>
    <property type="match status" value="1"/>
</dbReference>
<dbReference type="Proteomes" id="UP000326570">
    <property type="component" value="Unassembled WGS sequence"/>
</dbReference>
<sequence length="130" mass="15558">MRRQPLRFGLYPWFPEHGYTYIHPANRRDFEDIHPAGKVFELLETANGWLLLRYQDRQYKVKPELFSEVDRPPLRYGDWVKVQNRPDLPDTPAEINDVLWNESEGRAYYALVQRKRKIPGIFSEVELVKV</sequence>